<keyword evidence="3" id="KW-1185">Reference proteome</keyword>
<dbReference type="AlphaFoldDB" id="A0A1H2BZP8"/>
<evidence type="ECO:0000313" key="2">
    <source>
        <dbReference type="EMBL" id="SDT63830.1"/>
    </source>
</evidence>
<gene>
    <name evidence="2" type="ORF">SAMN04489716_5080</name>
</gene>
<accession>A0A1H2BZP8</accession>
<evidence type="ECO:0000256" key="1">
    <source>
        <dbReference type="SAM" id="MobiDB-lite"/>
    </source>
</evidence>
<protein>
    <submittedName>
        <fullName evidence="2">Uncharacterized protein</fullName>
    </submittedName>
</protein>
<proteinExistence type="predicted"/>
<sequence>MSGRVVPGRVLRSGDCCSAGFRGSNRAGHDVAGRMSSGAVALAGMVRTATGTGETDVDRMLPVADELAWLLPGRGLRRGSTVSVAPGRNLSAGTASTGLASAGAAFTDAASGGTAFGDAASGGVASAYREASTRRETSAGGWRPAEGDVLVRGGKPVGPGISAGGGTSLMLGLIAAASRNGAWCAVVGVPALGALAAAESGVVLERLALVPEPGPDWAIVVAALIDGVDLVVVAVPGPVSASIVSRLAARARQRGSVLVPFGDWVGADISLQVGSGHWEGLGSGRGRLRRREVTVLARGRGSAARPREITMWMPGTTIRHDPIPPAPPRSEDPAPRRRSRSTEEPRAIPRPAEKTSASVPPTAFFGLAENDPAAGRVVVSPGPAEESPPVGFAVVCPESAGKAHAAVLSGLTSRRPVAGLAVFSPGLVGEKPSGLARAGFSGLLRVWGEVFSRYAGVGAAAFGRSAGEVFSAWGFVRASGSFGAGGGVSGAVV</sequence>
<dbReference type="EMBL" id="LT629758">
    <property type="protein sequence ID" value="SDT63830.1"/>
    <property type="molecule type" value="Genomic_DNA"/>
</dbReference>
<feature type="region of interest" description="Disordered" evidence="1">
    <location>
        <begin position="313"/>
        <end position="358"/>
    </location>
</feature>
<organism evidence="2 3">
    <name type="scientific">Actinoplanes derwentensis</name>
    <dbReference type="NCBI Taxonomy" id="113562"/>
    <lineage>
        <taxon>Bacteria</taxon>
        <taxon>Bacillati</taxon>
        <taxon>Actinomycetota</taxon>
        <taxon>Actinomycetes</taxon>
        <taxon>Micromonosporales</taxon>
        <taxon>Micromonosporaceae</taxon>
        <taxon>Actinoplanes</taxon>
    </lineage>
</organism>
<name>A0A1H2BZP8_9ACTN</name>
<feature type="compositionally biased region" description="Basic and acidic residues" evidence="1">
    <location>
        <begin position="329"/>
        <end position="353"/>
    </location>
</feature>
<dbReference type="STRING" id="113562.SAMN04489716_5080"/>
<evidence type="ECO:0000313" key="3">
    <source>
        <dbReference type="Proteomes" id="UP000198688"/>
    </source>
</evidence>
<reference evidence="2 3" key="1">
    <citation type="submission" date="2016-10" db="EMBL/GenBank/DDBJ databases">
        <authorList>
            <person name="de Groot N.N."/>
        </authorList>
    </citation>
    <scope>NUCLEOTIDE SEQUENCE [LARGE SCALE GENOMIC DNA]</scope>
    <source>
        <strain evidence="2 3">DSM 43941</strain>
    </source>
</reference>
<dbReference type="Proteomes" id="UP000198688">
    <property type="component" value="Chromosome I"/>
</dbReference>